<dbReference type="OrthoDB" id="1427074at2"/>
<keyword evidence="3" id="KW-1185">Reference proteome</keyword>
<feature type="transmembrane region" description="Helical" evidence="1">
    <location>
        <begin position="12"/>
        <end position="29"/>
    </location>
</feature>
<dbReference type="RefSeq" id="WP_103725291.1">
    <property type="nucleotide sequence ID" value="NZ_PQNY01000003.1"/>
</dbReference>
<keyword evidence="1" id="KW-0812">Transmembrane</keyword>
<dbReference type="Pfam" id="PF06835">
    <property type="entry name" value="LptC"/>
    <property type="match status" value="1"/>
</dbReference>
<name>A0A2S4NAB5_9FLAO</name>
<comment type="caution">
    <text evidence="2">The sequence shown here is derived from an EMBL/GenBank/DDBJ whole genome shotgun (WGS) entry which is preliminary data.</text>
</comment>
<dbReference type="PROSITE" id="PS51257">
    <property type="entry name" value="PROKAR_LIPOPROTEIN"/>
    <property type="match status" value="1"/>
</dbReference>
<sequence>MQNSKHHTLLKVLFYIVILFSFVACESNFKEVQKSVISEFTPSGEADSINMKYTDSGRIKSVLISPKMLDYSTVEFPFTEFPKGVNVTIYDEKGKKTFVTSKYAVSYKGTDLIDLRDNVKIANEAGQVFETDQLYFDQKNEWFYTDNRYKFTDAKGFSFGEGVDFSKDLKIIKSQRVSGELENQ</sequence>
<dbReference type="GO" id="GO:0015221">
    <property type="term" value="F:lipopolysaccharide transmembrane transporter activity"/>
    <property type="evidence" value="ECO:0007669"/>
    <property type="project" value="InterPro"/>
</dbReference>
<dbReference type="Gene3D" id="2.60.450.10">
    <property type="entry name" value="Lipopolysaccharide (LPS) transport protein A like domain"/>
    <property type="match status" value="1"/>
</dbReference>
<dbReference type="EMBL" id="PQNY01000003">
    <property type="protein sequence ID" value="POS02634.1"/>
    <property type="molecule type" value="Genomic_DNA"/>
</dbReference>
<dbReference type="Proteomes" id="UP000237056">
    <property type="component" value="Unassembled WGS sequence"/>
</dbReference>
<evidence type="ECO:0000256" key="1">
    <source>
        <dbReference type="SAM" id="Phobius"/>
    </source>
</evidence>
<dbReference type="AlphaFoldDB" id="A0A2S4NAB5"/>
<accession>A0A2S4NAB5</accession>
<organism evidence="2 3">
    <name type="scientific">Flavobacterium croceum DSM 17960</name>
    <dbReference type="NCBI Taxonomy" id="1121886"/>
    <lineage>
        <taxon>Bacteria</taxon>
        <taxon>Pseudomonadati</taxon>
        <taxon>Bacteroidota</taxon>
        <taxon>Flavobacteriia</taxon>
        <taxon>Flavobacteriales</taxon>
        <taxon>Flavobacteriaceae</taxon>
        <taxon>Flavobacterium</taxon>
    </lineage>
</organism>
<evidence type="ECO:0000313" key="2">
    <source>
        <dbReference type="EMBL" id="POS02634.1"/>
    </source>
</evidence>
<keyword evidence="1" id="KW-0472">Membrane</keyword>
<protein>
    <submittedName>
        <fullName evidence="2">LPS export ABC transporter protein LptC</fullName>
    </submittedName>
</protein>
<evidence type="ECO:0000313" key="3">
    <source>
        <dbReference type="Proteomes" id="UP000237056"/>
    </source>
</evidence>
<dbReference type="GO" id="GO:0005886">
    <property type="term" value="C:plasma membrane"/>
    <property type="evidence" value="ECO:0007669"/>
    <property type="project" value="InterPro"/>
</dbReference>
<proteinExistence type="predicted"/>
<gene>
    <name evidence="2" type="ORF">Q361_103148</name>
</gene>
<dbReference type="InterPro" id="IPR010664">
    <property type="entry name" value="LipoPS_assembly_LptC-rel"/>
</dbReference>
<keyword evidence="1" id="KW-1133">Transmembrane helix</keyword>
<reference evidence="2 3" key="1">
    <citation type="submission" date="2018-01" db="EMBL/GenBank/DDBJ databases">
        <title>Genomic Encyclopedia of Type Strains, Phase I: the one thousand microbial genomes (KMG-I) project.</title>
        <authorList>
            <person name="Goeker M."/>
        </authorList>
    </citation>
    <scope>NUCLEOTIDE SEQUENCE [LARGE SCALE GENOMIC DNA]</scope>
    <source>
        <strain evidence="2 3">DSM 17960</strain>
    </source>
</reference>
<dbReference type="NCBIfam" id="TIGR04409">
    <property type="entry name" value="LptC_YrbK"/>
    <property type="match status" value="1"/>
</dbReference>
<dbReference type="InterPro" id="IPR026265">
    <property type="entry name" value="LptC"/>
</dbReference>